<comment type="similarity">
    <text evidence="1">Belongs to the oxygen-dependent FAD-linked oxidoreductase family.</text>
</comment>
<dbReference type="InterPro" id="IPR036318">
    <property type="entry name" value="FAD-bd_PCMH-like_sf"/>
</dbReference>
<evidence type="ECO:0000256" key="2">
    <source>
        <dbReference type="ARBA" id="ARBA00023002"/>
    </source>
</evidence>
<dbReference type="PANTHER" id="PTHR13878:SF91">
    <property type="entry name" value="FAD BINDING DOMAIN PROTEIN (AFU_ORTHOLOGUE AFUA_6G12070)-RELATED"/>
    <property type="match status" value="1"/>
</dbReference>
<dbReference type="VEuPathDB" id="FungiDB:ASPGLDRAFT_159515"/>
<dbReference type="GO" id="GO:0071949">
    <property type="term" value="F:FAD binding"/>
    <property type="evidence" value="ECO:0007669"/>
    <property type="project" value="InterPro"/>
</dbReference>
<dbReference type="InterPro" id="IPR006094">
    <property type="entry name" value="Oxid_FAD_bind_N"/>
</dbReference>
<dbReference type="AlphaFoldDB" id="A0A1L9V5F9"/>
<protein>
    <recommendedName>
        <fullName evidence="4">FAD-binding PCMH-type domain-containing protein</fullName>
    </recommendedName>
</protein>
<evidence type="ECO:0000256" key="3">
    <source>
        <dbReference type="SAM" id="SignalP"/>
    </source>
</evidence>
<dbReference type="Proteomes" id="UP000184300">
    <property type="component" value="Unassembled WGS sequence"/>
</dbReference>
<dbReference type="Gene3D" id="3.30.465.10">
    <property type="match status" value="2"/>
</dbReference>
<evidence type="ECO:0000313" key="6">
    <source>
        <dbReference type="Proteomes" id="UP000184300"/>
    </source>
</evidence>
<sequence length="604" mass="66054">MSASAHSSKMLLTSLLLLAGAQSALAKCKCTPTDDCWPSPSKWNTLNASVDGQLIYNQPIAKPCYPGPGYNAQLCQEISKEWTESPFQELSPIGYTYPLVDTCPPVNASVAAYPLCELGNAPVYTINATKADDVAAGVIFAKENNVRLVIKNTGHDILMRSDRSQGYGSLMIWIKYIRDGLDYQERYTPSDGFCQSNWTASAIAVGGGYIWEEVYAFSANHGRIVVGGDDKTVGSIGGYLQGGGHGAASHTFGLATDQVLEYRVVLASGEVVTANECQYTDLFTALRGGGGGTYGVVVSATIKAHHTHPVLSHSLQIVPLNGSLTQLLNATAGIMSRYSILSDEGFAGYATVLRADGQALYEHTFMNMIESNVSATIERAKQVINQQVVDNLLRLNTTTFYIKSSFQHFPSFQEYFLGSGDHQAQSANTPIMVSRFFDKRSLLFQQKNLSGMLQTLFSEEGPGVHATTSVLELCLVGGGQVLQPAPHTSVHPAWRRTYLLAEQVDFWPENAGSQGIQQVKNEATFKKLKAMKALTPGMGTYLNEADGYDPEWKEDWFGSRYNSLKSVKQKYDPEEVFWCWRCVGSEGWEEVKGGTIYGPLCKKD</sequence>
<gene>
    <name evidence="5" type="ORF">ASPGLDRAFT_159515</name>
</gene>
<dbReference type="Pfam" id="PF01565">
    <property type="entry name" value="FAD_binding_4"/>
    <property type="match status" value="1"/>
</dbReference>
<dbReference type="STRING" id="1160497.A0A1L9V5F9"/>
<dbReference type="OrthoDB" id="9983560at2759"/>
<evidence type="ECO:0000313" key="5">
    <source>
        <dbReference type="EMBL" id="OJJ79164.1"/>
    </source>
</evidence>
<dbReference type="InterPro" id="IPR012951">
    <property type="entry name" value="BBE"/>
</dbReference>
<accession>A0A1L9V5F9</accession>
<dbReference type="InterPro" id="IPR016169">
    <property type="entry name" value="FAD-bd_PCMH_sub2"/>
</dbReference>
<dbReference type="GO" id="GO:0016491">
    <property type="term" value="F:oxidoreductase activity"/>
    <property type="evidence" value="ECO:0007669"/>
    <property type="project" value="UniProtKB-KW"/>
</dbReference>
<dbReference type="SUPFAM" id="SSF56176">
    <property type="entry name" value="FAD-binding/transporter-associated domain-like"/>
    <property type="match status" value="1"/>
</dbReference>
<dbReference type="EMBL" id="KV878921">
    <property type="protein sequence ID" value="OJJ79164.1"/>
    <property type="molecule type" value="Genomic_DNA"/>
</dbReference>
<feature type="signal peptide" evidence="3">
    <location>
        <begin position="1"/>
        <end position="26"/>
    </location>
</feature>
<dbReference type="Pfam" id="PF08031">
    <property type="entry name" value="BBE"/>
    <property type="match status" value="1"/>
</dbReference>
<evidence type="ECO:0000256" key="1">
    <source>
        <dbReference type="ARBA" id="ARBA00005466"/>
    </source>
</evidence>
<dbReference type="PANTHER" id="PTHR13878">
    <property type="entry name" value="GULONOLACTONE OXIDASE"/>
    <property type="match status" value="1"/>
</dbReference>
<proteinExistence type="inferred from homology"/>
<dbReference type="GeneID" id="34458700"/>
<keyword evidence="3" id="KW-0732">Signal</keyword>
<feature type="chain" id="PRO_5009887828" description="FAD-binding PCMH-type domain-containing protein" evidence="3">
    <location>
        <begin position="27"/>
        <end position="604"/>
    </location>
</feature>
<organism evidence="5 6">
    <name type="scientific">Aspergillus glaucus CBS 516.65</name>
    <dbReference type="NCBI Taxonomy" id="1160497"/>
    <lineage>
        <taxon>Eukaryota</taxon>
        <taxon>Fungi</taxon>
        <taxon>Dikarya</taxon>
        <taxon>Ascomycota</taxon>
        <taxon>Pezizomycotina</taxon>
        <taxon>Eurotiomycetes</taxon>
        <taxon>Eurotiomycetidae</taxon>
        <taxon>Eurotiales</taxon>
        <taxon>Aspergillaceae</taxon>
        <taxon>Aspergillus</taxon>
        <taxon>Aspergillus subgen. Aspergillus</taxon>
    </lineage>
</organism>
<dbReference type="RefSeq" id="XP_022395862.1">
    <property type="nucleotide sequence ID" value="XM_022542439.1"/>
</dbReference>
<evidence type="ECO:0000259" key="4">
    <source>
        <dbReference type="PROSITE" id="PS51387"/>
    </source>
</evidence>
<dbReference type="PROSITE" id="PS51387">
    <property type="entry name" value="FAD_PCMH"/>
    <property type="match status" value="1"/>
</dbReference>
<keyword evidence="2" id="KW-0560">Oxidoreductase</keyword>
<feature type="domain" description="FAD-binding PCMH-type" evidence="4">
    <location>
        <begin position="118"/>
        <end position="307"/>
    </location>
</feature>
<keyword evidence="6" id="KW-1185">Reference proteome</keyword>
<dbReference type="InterPro" id="IPR016166">
    <property type="entry name" value="FAD-bd_PCMH"/>
</dbReference>
<dbReference type="InterPro" id="IPR050432">
    <property type="entry name" value="FAD-linked_Oxidoreductases_BP"/>
</dbReference>
<reference evidence="6" key="1">
    <citation type="journal article" date="2017" name="Genome Biol.">
        <title>Comparative genomics reveals high biological diversity and specific adaptations in the industrially and medically important fungal genus Aspergillus.</title>
        <authorList>
            <person name="de Vries R.P."/>
            <person name="Riley R."/>
            <person name="Wiebenga A."/>
            <person name="Aguilar-Osorio G."/>
            <person name="Amillis S."/>
            <person name="Uchima C.A."/>
            <person name="Anderluh G."/>
            <person name="Asadollahi M."/>
            <person name="Askin M."/>
            <person name="Barry K."/>
            <person name="Battaglia E."/>
            <person name="Bayram O."/>
            <person name="Benocci T."/>
            <person name="Braus-Stromeyer S.A."/>
            <person name="Caldana C."/>
            <person name="Canovas D."/>
            <person name="Cerqueira G.C."/>
            <person name="Chen F."/>
            <person name="Chen W."/>
            <person name="Choi C."/>
            <person name="Clum A."/>
            <person name="Dos Santos R.A."/>
            <person name="Damasio A.R."/>
            <person name="Diallinas G."/>
            <person name="Emri T."/>
            <person name="Fekete E."/>
            <person name="Flipphi M."/>
            <person name="Freyberg S."/>
            <person name="Gallo A."/>
            <person name="Gournas C."/>
            <person name="Habgood R."/>
            <person name="Hainaut M."/>
            <person name="Harispe M.L."/>
            <person name="Henrissat B."/>
            <person name="Hilden K.S."/>
            <person name="Hope R."/>
            <person name="Hossain A."/>
            <person name="Karabika E."/>
            <person name="Karaffa L."/>
            <person name="Karanyi Z."/>
            <person name="Krasevec N."/>
            <person name="Kuo A."/>
            <person name="Kusch H."/>
            <person name="LaButti K."/>
            <person name="Lagendijk E.L."/>
            <person name="Lapidus A."/>
            <person name="Levasseur A."/>
            <person name="Lindquist E."/>
            <person name="Lipzen A."/>
            <person name="Logrieco A.F."/>
            <person name="MacCabe A."/>
            <person name="Maekelae M.R."/>
            <person name="Malavazi I."/>
            <person name="Melin P."/>
            <person name="Meyer V."/>
            <person name="Mielnichuk N."/>
            <person name="Miskei M."/>
            <person name="Molnar A.P."/>
            <person name="Mule G."/>
            <person name="Ngan C.Y."/>
            <person name="Orejas M."/>
            <person name="Orosz E."/>
            <person name="Ouedraogo J.P."/>
            <person name="Overkamp K.M."/>
            <person name="Park H.-S."/>
            <person name="Perrone G."/>
            <person name="Piumi F."/>
            <person name="Punt P.J."/>
            <person name="Ram A.F."/>
            <person name="Ramon A."/>
            <person name="Rauscher S."/>
            <person name="Record E."/>
            <person name="Riano-Pachon D.M."/>
            <person name="Robert V."/>
            <person name="Roehrig J."/>
            <person name="Ruller R."/>
            <person name="Salamov A."/>
            <person name="Salih N.S."/>
            <person name="Samson R.A."/>
            <person name="Sandor E."/>
            <person name="Sanguinetti M."/>
            <person name="Schuetze T."/>
            <person name="Sepcic K."/>
            <person name="Shelest E."/>
            <person name="Sherlock G."/>
            <person name="Sophianopoulou V."/>
            <person name="Squina F.M."/>
            <person name="Sun H."/>
            <person name="Susca A."/>
            <person name="Todd R.B."/>
            <person name="Tsang A."/>
            <person name="Unkles S.E."/>
            <person name="van de Wiele N."/>
            <person name="van Rossen-Uffink D."/>
            <person name="Oliveira J.V."/>
            <person name="Vesth T.C."/>
            <person name="Visser J."/>
            <person name="Yu J.-H."/>
            <person name="Zhou M."/>
            <person name="Andersen M.R."/>
            <person name="Archer D.B."/>
            <person name="Baker S.E."/>
            <person name="Benoit I."/>
            <person name="Brakhage A.A."/>
            <person name="Braus G.H."/>
            <person name="Fischer R."/>
            <person name="Frisvad J.C."/>
            <person name="Goldman G.H."/>
            <person name="Houbraken J."/>
            <person name="Oakley B."/>
            <person name="Pocsi I."/>
            <person name="Scazzocchio C."/>
            <person name="Seiboth B."/>
            <person name="vanKuyk P.A."/>
            <person name="Wortman J."/>
            <person name="Dyer P.S."/>
            <person name="Grigoriev I.V."/>
        </authorList>
    </citation>
    <scope>NUCLEOTIDE SEQUENCE [LARGE SCALE GENOMIC DNA]</scope>
    <source>
        <strain evidence="6">CBS 516.65</strain>
    </source>
</reference>
<name>A0A1L9V5F9_ASPGL</name>